<dbReference type="EMBL" id="LT629734">
    <property type="protein sequence ID" value="SDR96538.1"/>
    <property type="molecule type" value="Genomic_DNA"/>
</dbReference>
<dbReference type="RefSeq" id="WP_092666193.1">
    <property type="nucleotide sequence ID" value="NZ_LT629734.1"/>
</dbReference>
<sequence length="103" mass="10857">MMREQSEPGATVSLVVDEALSKLEALSAIADACGGAVVDAGTARARVRLGDGAWAEVEVPKFGDPPPLTIDVRAADPTSARQHAEHLAAGLERLGWRPRFLRG</sequence>
<evidence type="ECO:0000313" key="2">
    <source>
        <dbReference type="Proteomes" id="UP000199649"/>
    </source>
</evidence>
<evidence type="ECO:0000313" key="1">
    <source>
        <dbReference type="EMBL" id="SDR96538.1"/>
    </source>
</evidence>
<keyword evidence="2" id="KW-1185">Reference proteome</keyword>
<organism evidence="1 2">
    <name type="scientific">Agrococcus carbonis</name>
    <dbReference type="NCBI Taxonomy" id="684552"/>
    <lineage>
        <taxon>Bacteria</taxon>
        <taxon>Bacillati</taxon>
        <taxon>Actinomycetota</taxon>
        <taxon>Actinomycetes</taxon>
        <taxon>Micrococcales</taxon>
        <taxon>Microbacteriaceae</taxon>
        <taxon>Agrococcus</taxon>
    </lineage>
</organism>
<gene>
    <name evidence="1" type="ORF">SAMN04489719_1231</name>
</gene>
<reference evidence="2" key="1">
    <citation type="submission" date="2016-10" db="EMBL/GenBank/DDBJ databases">
        <authorList>
            <person name="Varghese N."/>
            <person name="Submissions S."/>
        </authorList>
    </citation>
    <scope>NUCLEOTIDE SEQUENCE [LARGE SCALE GENOMIC DNA]</scope>
    <source>
        <strain evidence="2">DSM 22965</strain>
    </source>
</reference>
<protein>
    <submittedName>
        <fullName evidence="1">Uncharacterized protein</fullName>
    </submittedName>
</protein>
<proteinExistence type="predicted"/>
<name>A0A1H1NC78_9MICO</name>
<dbReference type="Proteomes" id="UP000199649">
    <property type="component" value="Chromosome I"/>
</dbReference>
<dbReference type="STRING" id="684552.SAMN04489719_1231"/>
<accession>A0A1H1NC78</accession>
<dbReference type="OrthoDB" id="4791288at2"/>
<dbReference type="AlphaFoldDB" id="A0A1H1NC78"/>